<name>A0A369QFE2_9BACT</name>
<keyword evidence="2" id="KW-0998">Cell outer membrane</keyword>
<dbReference type="AlphaFoldDB" id="A0A369QFE2"/>
<comment type="caution">
    <text evidence="4">The sequence shown here is derived from an EMBL/GenBank/DDBJ whole genome shotgun (WGS) entry which is preliminary data.</text>
</comment>
<keyword evidence="4" id="KW-0675">Receptor</keyword>
<dbReference type="InterPro" id="IPR012910">
    <property type="entry name" value="Plug_dom"/>
</dbReference>
<evidence type="ECO:0000256" key="1">
    <source>
        <dbReference type="ARBA" id="ARBA00022729"/>
    </source>
</evidence>
<sequence>MENLLRKKSPPSFTHQNAWFFPNPNQLLLLVTFLLFSHLAAFAQQTVSGTVTSGKGETLPGVTVLIKGTTNGTTTDGGGKFTMSIPADQTNGALVVSFIGYLTQEVAIANRTTINVTLAEDNKALEEVVVVGYGTQKRESITGAVAAVTSKDLSRVHASTVSGLLAGKIPGVSFRQAEGRPGAGAAIQIRNMGGNPLFVIDGVQKDAGHFNNLSPNDIETISVLKDASAAIYGSRAANGVVLVTTKRGANGQKSTINVDAYYGFQNWSRFPETVNAYEWALGKAEAEVNRDNVTSTTQSELDKYRAGTEYGYQNFDWRKYIIKKNSPQTNININATGGSDKINYYISATRLDQNSVLGREFTFARTNLQSNIDAKISNNLKVGLGINGRIETRENPGVPGGDDYFAPRFALFRNRPTERPFANDNPNYINNISNPASNWGYLNFKNAGFFREDWTIVTPQVTGEYQTPIKGLVAKGLYSYYNADRLQDIFEYTYDTYTYKPDTEEYLKTGGSQNPYRERVTRKINETVGQFQLNYNNTFGKHTVGGLLLTERIERREREVFVHSVPKTNVLPILQFADIDTYNDLDFTQARLGYVGRFNYNYADKYFLELAGRRDASWKFTPDKRYGFFPSASVGWRISEEGFFKSITGDGSFVSDLKIRASYGELGDDGVRYYDRRVDRDVDLDPFDYLLGYNYPAGIGIMSGNPVVAAQDRGPVRDRVSWFTSKTFDAGVDFSILSNKVTGSIDYFRRNRTGLVQERFDVFVPSEIGYVLPPENLNEDAVVGSDASITYNGTVGAVNFSVGANFLYGRNRFIADYRAPFSNSLDEYRNSRQDRWNNIFWGYHVTGQFQSQEEINNYPINNDGQGNRTMIPGDYIYKDENGDGIINSRDERPIGYGTGSTPIYSGGLNFSLRYNGFDVNADFSGGGGYAYNRNYEVRWPFQNTGNVPRFMFDDRWHRADPLNPDSEWIPGSTPALRFNDANHNNYNKNSNIYLTNVKYFRMRTFEIGYTLPQALTTKAKLQKVRLFANTYNLFSLDNVKKYGTDPEVTDDNGLQYPQNVLVNFGFNLSL</sequence>
<keyword evidence="2" id="KW-0813">Transport</keyword>
<dbReference type="GO" id="GO:0044718">
    <property type="term" value="P:siderophore transmembrane transport"/>
    <property type="evidence" value="ECO:0007669"/>
    <property type="project" value="TreeGrafter"/>
</dbReference>
<evidence type="ECO:0000313" key="5">
    <source>
        <dbReference type="Proteomes" id="UP000253919"/>
    </source>
</evidence>
<dbReference type="NCBIfam" id="TIGR04057">
    <property type="entry name" value="SusC_RagA_signa"/>
    <property type="match status" value="1"/>
</dbReference>
<keyword evidence="2" id="KW-0812">Transmembrane</keyword>
<dbReference type="InterPro" id="IPR039426">
    <property type="entry name" value="TonB-dep_rcpt-like"/>
</dbReference>
<dbReference type="SUPFAM" id="SSF56935">
    <property type="entry name" value="Porins"/>
    <property type="match status" value="1"/>
</dbReference>
<dbReference type="NCBIfam" id="TIGR04056">
    <property type="entry name" value="OMP_RagA_SusC"/>
    <property type="match status" value="1"/>
</dbReference>
<dbReference type="OrthoDB" id="9768177at2"/>
<reference evidence="4 5" key="1">
    <citation type="submission" date="2018-04" db="EMBL/GenBank/DDBJ databases">
        <title>Adhaeribacter sp. HMF7616 genome sequencing and assembly.</title>
        <authorList>
            <person name="Kang H."/>
            <person name="Kang J."/>
            <person name="Cha I."/>
            <person name="Kim H."/>
            <person name="Joh K."/>
        </authorList>
    </citation>
    <scope>NUCLEOTIDE SEQUENCE [LARGE SCALE GENOMIC DNA]</scope>
    <source>
        <strain evidence="4 5">HMF7616</strain>
    </source>
</reference>
<dbReference type="Proteomes" id="UP000253919">
    <property type="component" value="Unassembled WGS sequence"/>
</dbReference>
<dbReference type="RefSeq" id="WP_115372728.1">
    <property type="nucleotide sequence ID" value="NZ_QASA01000001.1"/>
</dbReference>
<evidence type="ECO:0000313" key="4">
    <source>
        <dbReference type="EMBL" id="RDC63424.1"/>
    </source>
</evidence>
<dbReference type="InterPro" id="IPR037066">
    <property type="entry name" value="Plug_dom_sf"/>
</dbReference>
<evidence type="ECO:0000259" key="3">
    <source>
        <dbReference type="Pfam" id="PF07715"/>
    </source>
</evidence>
<dbReference type="SUPFAM" id="SSF49464">
    <property type="entry name" value="Carboxypeptidase regulatory domain-like"/>
    <property type="match status" value="1"/>
</dbReference>
<dbReference type="EMBL" id="QASA01000001">
    <property type="protein sequence ID" value="RDC63424.1"/>
    <property type="molecule type" value="Genomic_DNA"/>
</dbReference>
<dbReference type="GO" id="GO:0009279">
    <property type="term" value="C:cell outer membrane"/>
    <property type="evidence" value="ECO:0007669"/>
    <property type="project" value="UniProtKB-SubCell"/>
</dbReference>
<keyword evidence="2" id="KW-0472">Membrane</keyword>
<dbReference type="PROSITE" id="PS52016">
    <property type="entry name" value="TONB_DEPENDENT_REC_3"/>
    <property type="match status" value="1"/>
</dbReference>
<proteinExistence type="inferred from homology"/>
<dbReference type="PANTHER" id="PTHR30069">
    <property type="entry name" value="TONB-DEPENDENT OUTER MEMBRANE RECEPTOR"/>
    <property type="match status" value="1"/>
</dbReference>
<comment type="similarity">
    <text evidence="2">Belongs to the TonB-dependent receptor family.</text>
</comment>
<dbReference type="PANTHER" id="PTHR30069:SF29">
    <property type="entry name" value="HEMOGLOBIN AND HEMOGLOBIN-HAPTOGLOBIN-BINDING PROTEIN 1-RELATED"/>
    <property type="match status" value="1"/>
</dbReference>
<dbReference type="InterPro" id="IPR023997">
    <property type="entry name" value="TonB-dep_OMP_SusC/RagA_CS"/>
</dbReference>
<organism evidence="4 5">
    <name type="scientific">Adhaeribacter pallidiroseus</name>
    <dbReference type="NCBI Taxonomy" id="2072847"/>
    <lineage>
        <taxon>Bacteria</taxon>
        <taxon>Pseudomonadati</taxon>
        <taxon>Bacteroidota</taxon>
        <taxon>Cytophagia</taxon>
        <taxon>Cytophagales</taxon>
        <taxon>Hymenobacteraceae</taxon>
        <taxon>Adhaeribacter</taxon>
    </lineage>
</organism>
<dbReference type="InterPro" id="IPR023996">
    <property type="entry name" value="TonB-dep_OMP_SusC/RagA"/>
</dbReference>
<dbReference type="Gene3D" id="2.60.40.1120">
    <property type="entry name" value="Carboxypeptidase-like, regulatory domain"/>
    <property type="match status" value="1"/>
</dbReference>
<keyword evidence="1" id="KW-0732">Signal</keyword>
<dbReference type="Pfam" id="PF13715">
    <property type="entry name" value="CarbopepD_reg_2"/>
    <property type="match status" value="1"/>
</dbReference>
<gene>
    <name evidence="4" type="ORF">AHMF7616_02027</name>
</gene>
<dbReference type="GO" id="GO:0015344">
    <property type="term" value="F:siderophore uptake transmembrane transporter activity"/>
    <property type="evidence" value="ECO:0007669"/>
    <property type="project" value="TreeGrafter"/>
</dbReference>
<accession>A0A369QFE2</accession>
<comment type="subcellular location">
    <subcellularLocation>
        <location evidence="2">Cell outer membrane</location>
        <topology evidence="2">Multi-pass membrane protein</topology>
    </subcellularLocation>
</comment>
<feature type="domain" description="TonB-dependent receptor plug" evidence="3">
    <location>
        <begin position="139"/>
        <end position="240"/>
    </location>
</feature>
<dbReference type="Gene3D" id="2.170.130.10">
    <property type="entry name" value="TonB-dependent receptor, plug domain"/>
    <property type="match status" value="1"/>
</dbReference>
<keyword evidence="2" id="KW-1134">Transmembrane beta strand</keyword>
<protein>
    <submittedName>
        <fullName evidence="4">TonB-dependent receptor SusC</fullName>
    </submittedName>
</protein>
<dbReference type="Pfam" id="PF07715">
    <property type="entry name" value="Plug"/>
    <property type="match status" value="1"/>
</dbReference>
<evidence type="ECO:0000256" key="2">
    <source>
        <dbReference type="PROSITE-ProRule" id="PRU01360"/>
    </source>
</evidence>
<keyword evidence="5" id="KW-1185">Reference proteome</keyword>
<dbReference type="InterPro" id="IPR008969">
    <property type="entry name" value="CarboxyPept-like_regulatory"/>
</dbReference>